<dbReference type="InterPro" id="IPR001087">
    <property type="entry name" value="GDSL"/>
</dbReference>
<comment type="similarity">
    <text evidence="1">Belongs to the 'GDSL' lipolytic enzyme family.</text>
</comment>
<evidence type="ECO:0000256" key="2">
    <source>
        <dbReference type="ARBA" id="ARBA00022729"/>
    </source>
</evidence>
<dbReference type="Proteomes" id="UP000245207">
    <property type="component" value="Unassembled WGS sequence"/>
</dbReference>
<dbReference type="AlphaFoldDB" id="A0A2U1PF24"/>
<dbReference type="PANTHER" id="PTHR45966:SF1">
    <property type="entry name" value="GDSL ESTERASE_LIPASE 1-RELATED"/>
    <property type="match status" value="1"/>
</dbReference>
<name>A0A2U1PF24_ARTAN</name>
<dbReference type="Pfam" id="PF00657">
    <property type="entry name" value="Lipase_GDSL"/>
    <property type="match status" value="1"/>
</dbReference>
<proteinExistence type="inferred from homology"/>
<sequence length="623" mass="69449">MRVNPSNFLCQVTSAFSLQRSSGDWVSKQVPEYIFPPEDEVYHTPPEDIFPVFQPGNEPVTTPPVVQQQPNPFGLAEDKFRLLEQDEEVRRETEQRELQDEAVRVAFLLHITPHVNLIIPQSYSGLDAWYSKLSEAWAQAKPQPISPEEVSRLVANTLKRHIKADVEGLLSFYGLPLSQSTVETSTGTGHTQSTVQTSNGTGHTQHIPGLKYELNTLPVDEKAVADGDTVTVYVSTSTPREAACVPQDVQAAAVERAKARAQRNYTKADALHKQIIDAGYRMLNYPNERILTKEQLDKPRRPIFSFQTLNITSYKFDVTESSALFVSAVASMTLVAQNPNRVGIRYDFSRLKILDDGLVVGMIRIPGFYQPARSHNVSVEIDIFFECLDITPIMSGVKTNNFTVKVVGDIGVHLRLLQIKLPKIKVGLDCDVAVDGRYLTSADEINSLQAVNNHVAHFNANSQAFSKKCSIDCHENIHKEVAVFVFGDSFFDPGNNNYINTIPVFQANYLPYGESYFSPPTGRFSDGRLIPDFIAEYARLPFIPPYLEPGNNAFTYGANFASSGAGTLIDNLAGLRTFNHLLLLTLDTTTYSCPCKNTDFGKNKPTCDNVWPWLLSIVIPKYT</sequence>
<keyword evidence="5" id="KW-1185">Reference proteome</keyword>
<accession>A0A2U1PF24</accession>
<keyword evidence="2" id="KW-0732">Signal</keyword>
<evidence type="ECO:0000313" key="4">
    <source>
        <dbReference type="EMBL" id="PWA84364.1"/>
    </source>
</evidence>
<protein>
    <submittedName>
        <fullName evidence="4">Putative 38.1 kDa protein</fullName>
    </submittedName>
</protein>
<evidence type="ECO:0000313" key="5">
    <source>
        <dbReference type="Proteomes" id="UP000245207"/>
    </source>
</evidence>
<dbReference type="InterPro" id="IPR036514">
    <property type="entry name" value="SGNH_hydro_sf"/>
</dbReference>
<dbReference type="InterPro" id="IPR044552">
    <property type="entry name" value="GLIP1-5/GLL25"/>
</dbReference>
<dbReference type="EMBL" id="PKPP01001236">
    <property type="protein sequence ID" value="PWA84364.1"/>
    <property type="molecule type" value="Genomic_DNA"/>
</dbReference>
<comment type="caution">
    <text evidence="4">The sequence shown here is derived from an EMBL/GenBank/DDBJ whole genome shotgun (WGS) entry which is preliminary data.</text>
</comment>
<dbReference type="Gene3D" id="1.20.120.1910">
    <property type="entry name" value="Cysteine-tRNA ligase, C-terminal anti-codon recognition domain"/>
    <property type="match status" value="1"/>
</dbReference>
<dbReference type="STRING" id="35608.A0A2U1PF24"/>
<dbReference type="GO" id="GO:0016298">
    <property type="term" value="F:lipase activity"/>
    <property type="evidence" value="ECO:0007669"/>
    <property type="project" value="TreeGrafter"/>
</dbReference>
<evidence type="ECO:0000256" key="1">
    <source>
        <dbReference type="ARBA" id="ARBA00008668"/>
    </source>
</evidence>
<dbReference type="PANTHER" id="PTHR45966">
    <property type="entry name" value="GDSL-LIKE LIPASE/ACYLHYDROLASE"/>
    <property type="match status" value="1"/>
</dbReference>
<reference evidence="4 5" key="1">
    <citation type="journal article" date="2018" name="Mol. Plant">
        <title>The genome of Artemisia annua provides insight into the evolution of Asteraceae family and artemisinin biosynthesis.</title>
        <authorList>
            <person name="Shen Q."/>
            <person name="Zhang L."/>
            <person name="Liao Z."/>
            <person name="Wang S."/>
            <person name="Yan T."/>
            <person name="Shi P."/>
            <person name="Liu M."/>
            <person name="Fu X."/>
            <person name="Pan Q."/>
            <person name="Wang Y."/>
            <person name="Lv Z."/>
            <person name="Lu X."/>
            <person name="Zhang F."/>
            <person name="Jiang W."/>
            <person name="Ma Y."/>
            <person name="Chen M."/>
            <person name="Hao X."/>
            <person name="Li L."/>
            <person name="Tang Y."/>
            <person name="Lv G."/>
            <person name="Zhou Y."/>
            <person name="Sun X."/>
            <person name="Brodelius P.E."/>
            <person name="Rose J.K.C."/>
            <person name="Tang K."/>
        </authorList>
    </citation>
    <scope>NUCLEOTIDE SEQUENCE [LARGE SCALE GENOMIC DNA]</scope>
    <source>
        <strain evidence="5">cv. Huhao1</strain>
        <tissue evidence="4">Leaf</tissue>
    </source>
</reference>
<dbReference type="Gene3D" id="3.40.50.1110">
    <property type="entry name" value="SGNH hydrolase"/>
    <property type="match status" value="1"/>
</dbReference>
<feature type="region of interest" description="Disordered" evidence="3">
    <location>
        <begin position="183"/>
        <end position="204"/>
    </location>
</feature>
<organism evidence="4 5">
    <name type="scientific">Artemisia annua</name>
    <name type="common">Sweet wormwood</name>
    <dbReference type="NCBI Taxonomy" id="35608"/>
    <lineage>
        <taxon>Eukaryota</taxon>
        <taxon>Viridiplantae</taxon>
        <taxon>Streptophyta</taxon>
        <taxon>Embryophyta</taxon>
        <taxon>Tracheophyta</taxon>
        <taxon>Spermatophyta</taxon>
        <taxon>Magnoliopsida</taxon>
        <taxon>eudicotyledons</taxon>
        <taxon>Gunneridae</taxon>
        <taxon>Pentapetalae</taxon>
        <taxon>asterids</taxon>
        <taxon>campanulids</taxon>
        <taxon>Asterales</taxon>
        <taxon>Asteraceae</taxon>
        <taxon>Asteroideae</taxon>
        <taxon>Anthemideae</taxon>
        <taxon>Artemisiinae</taxon>
        <taxon>Artemisia</taxon>
    </lineage>
</organism>
<evidence type="ECO:0000256" key="3">
    <source>
        <dbReference type="SAM" id="MobiDB-lite"/>
    </source>
</evidence>
<dbReference type="OrthoDB" id="748092at2759"/>
<gene>
    <name evidence="4" type="ORF">CTI12_AA159820</name>
</gene>